<sequence length="591" mass="67916">MKSRAASRCCHVVPWLNKAEWDQVVELLYCRDPSLQKVALQRISAWKGRFGNATPVAVESTAELVRCQVLDSSGHLDPDDMVLLYGTALVRFVNLITERRQKRIAISLRRIADKMNIPEWIVNMRHEITHRNLPTLKWCRRGCKFVLEWLQQEYWSRQLGSEVDEHWDSQSEKDEDEDEERGEEDELARRKRKVDSEKRARELLISYENEQFQAFDKLHKENKKLWSVPSTDLAWILIQMKDFAVDSSDTLVDVLLADGFMVPTVNQLEALDIDPTDGTDPTDPRVPRLFLRFWQPLFKTLSTHTFVQLFLEKLFSELQLSGEFSQHRMCYIAGWISEIISCCIHKNPDPNESKAQKKARLRDKVLPKPFTLPWEQLLPLCLDSPCMASPHLLQQILENMEFPLPSDTQRKLLQLCRIYTQGGLHDWTCSSRTESPEQLIYTVESLQRAVQLGSRASTTTLNPGSSSHLVRTPLFPSDTHEDSENLQEQLSQDVLTERALALRGSPWQVCTDNVKWKDYPLGKVPGQSEDPSYLMAENYSIMSVFDQHIEVDRAALSNTFPSASGSSRCSSDGPLWTHSDLSKLKSGLQLF</sequence>
<organism evidence="2 4">
    <name type="scientific">Scleropages formosus</name>
    <name type="common">Asian bonytongue</name>
    <name type="synonym">Osteoglossum formosum</name>
    <dbReference type="NCBI Taxonomy" id="113540"/>
    <lineage>
        <taxon>Eukaryota</taxon>
        <taxon>Metazoa</taxon>
        <taxon>Chordata</taxon>
        <taxon>Craniata</taxon>
        <taxon>Vertebrata</taxon>
        <taxon>Euteleostomi</taxon>
        <taxon>Actinopterygii</taxon>
        <taxon>Neopterygii</taxon>
        <taxon>Teleostei</taxon>
        <taxon>Osteoglossocephala</taxon>
        <taxon>Osteoglossomorpha</taxon>
        <taxon>Osteoglossiformes</taxon>
        <taxon>Osteoglossidae</taxon>
        <taxon>Scleropages</taxon>
    </lineage>
</organism>
<dbReference type="GO" id="GO:0000470">
    <property type="term" value="P:maturation of LSU-rRNA"/>
    <property type="evidence" value="ECO:0007669"/>
    <property type="project" value="TreeGrafter"/>
</dbReference>
<reference evidence="2 4" key="1">
    <citation type="submission" date="2015-08" db="EMBL/GenBank/DDBJ databases">
        <title>The genome of the Asian arowana (Scleropages formosus).</title>
        <authorList>
            <person name="Tan M.H."/>
            <person name="Gan H.M."/>
            <person name="Croft L.J."/>
            <person name="Austin C.M."/>
        </authorList>
    </citation>
    <scope>NUCLEOTIDE SEQUENCE [LARGE SCALE GENOMIC DNA]</scope>
    <source>
        <strain evidence="2">Aro1</strain>
    </source>
</reference>
<feature type="compositionally biased region" description="Polar residues" evidence="1">
    <location>
        <begin position="457"/>
        <end position="469"/>
    </location>
</feature>
<dbReference type="Proteomes" id="UP000694397">
    <property type="component" value="Chromosome 14"/>
</dbReference>
<proteinExistence type="predicted"/>
<protein>
    <submittedName>
        <fullName evidence="3">LAS1 like ribosome biogenesis factor</fullName>
    </submittedName>
</protein>
<feature type="region of interest" description="Disordered" evidence="1">
    <location>
        <begin position="165"/>
        <end position="191"/>
    </location>
</feature>
<dbReference type="InterPro" id="IPR007174">
    <property type="entry name" value="Las1"/>
</dbReference>
<dbReference type="GeneTree" id="ENSGT00390000014785"/>
<name>A0A0P7VDX4_SCLFO</name>
<dbReference type="STRING" id="113540.ENSSFOP00015013533"/>
<dbReference type="PANTHER" id="PTHR15002:SF0">
    <property type="entry name" value="RIBOSOMAL BIOGENESIS PROTEIN LAS1L"/>
    <property type="match status" value="1"/>
</dbReference>
<dbReference type="Pfam" id="PF04031">
    <property type="entry name" value="Las1"/>
    <property type="match status" value="1"/>
</dbReference>
<dbReference type="GO" id="GO:0000460">
    <property type="term" value="P:maturation of 5.8S rRNA"/>
    <property type="evidence" value="ECO:0007669"/>
    <property type="project" value="TreeGrafter"/>
</dbReference>
<dbReference type="EMBL" id="JARO02002092">
    <property type="protein sequence ID" value="KPP73550.1"/>
    <property type="molecule type" value="Genomic_DNA"/>
</dbReference>
<evidence type="ECO:0000313" key="3">
    <source>
        <dbReference type="Ensembl" id="ENSSFOP00015013533.2"/>
    </source>
</evidence>
<dbReference type="PANTHER" id="PTHR15002">
    <property type="entry name" value="RIBOSOMAL BIOGENESIS PROTEIN LAS1L"/>
    <property type="match status" value="1"/>
</dbReference>
<dbReference type="GeneID" id="108920102"/>
<reference evidence="3 5" key="2">
    <citation type="submission" date="2019-04" db="EMBL/GenBank/DDBJ databases">
        <authorList>
            <consortium name="Wellcome Sanger Institute Data Sharing"/>
        </authorList>
    </citation>
    <scope>NUCLEOTIDE SEQUENCE [LARGE SCALE GENOMIC DNA]</scope>
</reference>
<dbReference type="GO" id="GO:0030687">
    <property type="term" value="C:preribosome, large subunit precursor"/>
    <property type="evidence" value="ECO:0007669"/>
    <property type="project" value="TreeGrafter"/>
</dbReference>
<reference evidence="3" key="3">
    <citation type="submission" date="2025-05" db="UniProtKB">
        <authorList>
            <consortium name="Ensembl"/>
        </authorList>
    </citation>
    <scope>IDENTIFICATION</scope>
</reference>
<dbReference type="Proteomes" id="UP000034805">
    <property type="component" value="Unassembled WGS sequence"/>
</dbReference>
<evidence type="ECO:0000256" key="1">
    <source>
        <dbReference type="SAM" id="MobiDB-lite"/>
    </source>
</evidence>
<evidence type="ECO:0000313" key="2">
    <source>
        <dbReference type="EMBL" id="KPP73550.1"/>
    </source>
</evidence>
<dbReference type="GO" id="GO:0090730">
    <property type="term" value="C:Las1 complex"/>
    <property type="evidence" value="ECO:0007669"/>
    <property type="project" value="InterPro"/>
</dbReference>
<feature type="region of interest" description="Disordered" evidence="1">
    <location>
        <begin position="457"/>
        <end position="484"/>
    </location>
</feature>
<dbReference type="RefSeq" id="XP_018584131.2">
    <property type="nucleotide sequence ID" value="XM_018728615.2"/>
</dbReference>
<dbReference type="CTD" id="81887"/>
<dbReference type="Ensembl" id="ENSSFOT00015013701.2">
    <property type="protein sequence ID" value="ENSSFOP00015013533.2"/>
    <property type="gene ID" value="ENSSFOG00015008737.2"/>
</dbReference>
<evidence type="ECO:0000313" key="4">
    <source>
        <dbReference type="Proteomes" id="UP000034805"/>
    </source>
</evidence>
<accession>A0A0P7VDX4</accession>
<keyword evidence="5" id="KW-1185">Reference proteome</keyword>
<gene>
    <name evidence="3" type="primary">LAS1L</name>
    <name evidence="2" type="ORF">Z043_107354</name>
</gene>
<dbReference type="AlphaFoldDB" id="A0A0P7VDX4"/>
<dbReference type="GO" id="GO:0004519">
    <property type="term" value="F:endonuclease activity"/>
    <property type="evidence" value="ECO:0007669"/>
    <property type="project" value="InterPro"/>
</dbReference>
<dbReference type="OrthoDB" id="10263222at2759"/>
<dbReference type="KEGG" id="sfm:108920102"/>
<feature type="compositionally biased region" description="Acidic residues" evidence="1">
    <location>
        <begin position="173"/>
        <end position="186"/>
    </location>
</feature>
<evidence type="ECO:0000313" key="5">
    <source>
        <dbReference type="Proteomes" id="UP000694397"/>
    </source>
</evidence>